<organism evidence="1 2">
    <name type="scientific">Aequorivita ciconiae</name>
    <dbReference type="NCBI Taxonomy" id="2494375"/>
    <lineage>
        <taxon>Bacteria</taxon>
        <taxon>Pseudomonadati</taxon>
        <taxon>Bacteroidota</taxon>
        <taxon>Flavobacteriia</taxon>
        <taxon>Flavobacteriales</taxon>
        <taxon>Flavobacteriaceae</taxon>
        <taxon>Aequorivita</taxon>
    </lineage>
</organism>
<dbReference type="OrthoDB" id="1162836at2"/>
<evidence type="ECO:0000313" key="2">
    <source>
        <dbReference type="Proteomes" id="UP000285517"/>
    </source>
</evidence>
<dbReference type="PROSITE" id="PS51257">
    <property type="entry name" value="PROKAR_LIPOPROTEIN"/>
    <property type="match status" value="1"/>
</dbReference>
<protein>
    <recommendedName>
        <fullName evidence="3">Lipoprotein</fullName>
    </recommendedName>
</protein>
<reference evidence="1 2" key="1">
    <citation type="submission" date="2019-01" db="EMBL/GenBank/DDBJ databases">
        <title>Complete genome sequencing of Aequorivita sp. H23M31.</title>
        <authorList>
            <person name="Bae J.-W."/>
        </authorList>
    </citation>
    <scope>NUCLEOTIDE SEQUENCE [LARGE SCALE GENOMIC DNA]</scope>
    <source>
        <strain evidence="1 2">H23M31</strain>
    </source>
</reference>
<sequence>MRITIALITLFLFSCTNKEEQFFKNSLDSYIEKYPISLFYEVDSLGNRTLINCVYPYYEAVFFKDSTDMDILKIRQNLYYTQYKNVNNKELKGFFVYKNKYPVFVYDSYNLSGKYIFNKLNINVPDSLIYNKKCDGKILHNKNIRAETYKAE</sequence>
<gene>
    <name evidence="1" type="ORF">EI546_09650</name>
</gene>
<dbReference type="RefSeq" id="WP_128250344.1">
    <property type="nucleotide sequence ID" value="NZ_CP034951.1"/>
</dbReference>
<accession>A0A410G3W9</accession>
<evidence type="ECO:0008006" key="3">
    <source>
        <dbReference type="Google" id="ProtNLM"/>
    </source>
</evidence>
<dbReference type="EMBL" id="CP034951">
    <property type="protein sequence ID" value="QAA81970.1"/>
    <property type="molecule type" value="Genomic_DNA"/>
</dbReference>
<proteinExistence type="predicted"/>
<keyword evidence="2" id="KW-1185">Reference proteome</keyword>
<dbReference type="AlphaFoldDB" id="A0A410G3W9"/>
<dbReference type="KEGG" id="aev:EI546_09650"/>
<name>A0A410G3W9_9FLAO</name>
<dbReference type="Proteomes" id="UP000285517">
    <property type="component" value="Chromosome"/>
</dbReference>
<evidence type="ECO:0000313" key="1">
    <source>
        <dbReference type="EMBL" id="QAA81970.1"/>
    </source>
</evidence>